<dbReference type="Gene3D" id="1.20.1250.20">
    <property type="entry name" value="MFS general substrate transporter like domains"/>
    <property type="match status" value="3"/>
</dbReference>
<dbReference type="GO" id="GO:0022857">
    <property type="term" value="F:transmembrane transporter activity"/>
    <property type="evidence" value="ECO:0007669"/>
    <property type="project" value="InterPro"/>
</dbReference>
<dbReference type="InterPro" id="IPR050930">
    <property type="entry name" value="MFS_Vesicular_Transporter"/>
</dbReference>
<keyword evidence="5 6" id="KW-0472">Membrane</keyword>
<evidence type="ECO:0000256" key="3">
    <source>
        <dbReference type="ARBA" id="ARBA00022692"/>
    </source>
</evidence>
<dbReference type="PRINTS" id="PR01036">
    <property type="entry name" value="TCRTETB"/>
</dbReference>
<keyword evidence="3 6" id="KW-0812">Transmembrane</keyword>
<feature type="transmembrane region" description="Helical" evidence="6">
    <location>
        <begin position="41"/>
        <end position="67"/>
    </location>
</feature>
<dbReference type="PANTHER" id="PTHR23506">
    <property type="entry name" value="GH10249P"/>
    <property type="match status" value="1"/>
</dbReference>
<dbReference type="SUPFAM" id="SSF103473">
    <property type="entry name" value="MFS general substrate transporter"/>
    <property type="match status" value="2"/>
</dbReference>
<dbReference type="Proteomes" id="UP000055024">
    <property type="component" value="Unassembled WGS sequence"/>
</dbReference>
<evidence type="ECO:0000259" key="7">
    <source>
        <dbReference type="PROSITE" id="PS50850"/>
    </source>
</evidence>
<dbReference type="InterPro" id="IPR011701">
    <property type="entry name" value="MFS"/>
</dbReference>
<dbReference type="AlphaFoldDB" id="A0A0V1HMT8"/>
<dbReference type="InterPro" id="IPR020846">
    <property type="entry name" value="MFS_dom"/>
</dbReference>
<evidence type="ECO:0000256" key="5">
    <source>
        <dbReference type="ARBA" id="ARBA00023136"/>
    </source>
</evidence>
<evidence type="ECO:0000313" key="9">
    <source>
        <dbReference type="Proteomes" id="UP000055024"/>
    </source>
</evidence>
<organism evidence="8 9">
    <name type="scientific">Trichinella zimbabwensis</name>
    <dbReference type="NCBI Taxonomy" id="268475"/>
    <lineage>
        <taxon>Eukaryota</taxon>
        <taxon>Metazoa</taxon>
        <taxon>Ecdysozoa</taxon>
        <taxon>Nematoda</taxon>
        <taxon>Enoplea</taxon>
        <taxon>Dorylaimia</taxon>
        <taxon>Trichinellida</taxon>
        <taxon>Trichinellidae</taxon>
        <taxon>Trichinella</taxon>
    </lineage>
</organism>
<feature type="transmembrane region" description="Helical" evidence="6">
    <location>
        <begin position="201"/>
        <end position="222"/>
    </location>
</feature>
<feature type="transmembrane region" description="Helical" evidence="6">
    <location>
        <begin position="139"/>
        <end position="164"/>
    </location>
</feature>
<feature type="transmembrane region" description="Helical" evidence="6">
    <location>
        <begin position="485"/>
        <end position="505"/>
    </location>
</feature>
<keyword evidence="9" id="KW-1185">Reference proteome</keyword>
<proteinExistence type="predicted"/>
<keyword evidence="2" id="KW-0813">Transport</keyword>
<name>A0A0V1HMT8_9BILA</name>
<protein>
    <submittedName>
        <fullName evidence="8">MFS-type transporter SLC18B1</fullName>
    </submittedName>
</protein>
<keyword evidence="4 6" id="KW-1133">Transmembrane helix</keyword>
<feature type="transmembrane region" description="Helical" evidence="6">
    <location>
        <begin position="307"/>
        <end position="328"/>
    </location>
</feature>
<comment type="caution">
    <text evidence="8">The sequence shown here is derived from an EMBL/GenBank/DDBJ whole genome shotgun (WGS) entry which is preliminary data.</text>
</comment>
<dbReference type="GO" id="GO:0016020">
    <property type="term" value="C:membrane"/>
    <property type="evidence" value="ECO:0007669"/>
    <property type="project" value="UniProtKB-SubCell"/>
</dbReference>
<sequence length="597" mass="64725">MASGEKSTVEIKMNSMNEKNMETVSGGKKAAPMAIWSRSNLMVLCVLSITYFLGATLFACIAPFFPIVARERRASETEIGLVFGVMQLVIFLLSPLCGKYASHIGIKFMFSAGLFIAAWTAILFGLLDMCPMDSSFISLGIVIRAFEGVGSAAYMTAAFSIVAHRFPGKVATVIGILEVFNGMGFMLGPPLGGILFKLGSFHLPFTTFGLILLAFAVVSVFVETVDNTEGSLLDMCPMDSSFISLGIVIRAFEGVGSAAYMTAAFSIVAHRFPGKVATVIGILEVFNGMGFMLGPPLGGILFKLGSFHLPFTTFGLILLAFAVVSVFVETVDNTEELMPVIGKNAWLLIFKPDLFLALFSIFVGMMTISFFDPTLAPHLESLNLEPEVLGLLFLLLSATYSLTSPLVGVIVDKWHCTLQVMAIGFFISGIGILMIGPVPYLPLELSLTNVCIGQAIYGCGLGITVVTSYHYCLHSTLKHGYPNNFSTYALVSGFYTSAFSLGAFVGPTLGGLLVDLIGFPWTSSHVATLNLIMIIFPILFLFWENKRDKQCADEMKKQPPPIATVSNKQTDIQYDIGQLAVGQVFRSKSRRLIIERF</sequence>
<feature type="transmembrane region" description="Helical" evidence="6">
    <location>
        <begin position="170"/>
        <end position="189"/>
    </location>
</feature>
<dbReference type="OrthoDB" id="446368at2759"/>
<feature type="transmembrane region" description="Helical" evidence="6">
    <location>
        <begin position="108"/>
        <end position="127"/>
    </location>
</feature>
<reference evidence="8 9" key="1">
    <citation type="submission" date="2015-01" db="EMBL/GenBank/DDBJ databases">
        <title>Evolution of Trichinella species and genotypes.</title>
        <authorList>
            <person name="Korhonen P.K."/>
            <person name="Edoardo P."/>
            <person name="Giuseppe L.R."/>
            <person name="Gasser R.B."/>
        </authorList>
    </citation>
    <scope>NUCLEOTIDE SEQUENCE [LARGE SCALE GENOMIC DNA]</scope>
    <source>
        <strain evidence="8">ISS1029</strain>
    </source>
</reference>
<dbReference type="STRING" id="268475.A0A0V1HMT8"/>
<accession>A0A0V1HMT8</accession>
<feature type="transmembrane region" description="Helical" evidence="6">
    <location>
        <begin position="391"/>
        <end position="411"/>
    </location>
</feature>
<evidence type="ECO:0000256" key="2">
    <source>
        <dbReference type="ARBA" id="ARBA00022448"/>
    </source>
</evidence>
<dbReference type="Pfam" id="PF07690">
    <property type="entry name" value="MFS_1"/>
    <property type="match status" value="3"/>
</dbReference>
<gene>
    <name evidence="8" type="primary">Slc18b1</name>
    <name evidence="8" type="ORF">T11_4938</name>
</gene>
<evidence type="ECO:0000256" key="6">
    <source>
        <dbReference type="SAM" id="Phobius"/>
    </source>
</evidence>
<dbReference type="EMBL" id="JYDP01000047">
    <property type="protein sequence ID" value="KRZ11729.1"/>
    <property type="molecule type" value="Genomic_DNA"/>
</dbReference>
<feature type="transmembrane region" description="Helical" evidence="6">
    <location>
        <begin position="418"/>
        <end position="440"/>
    </location>
</feature>
<feature type="transmembrane region" description="Helical" evidence="6">
    <location>
        <begin position="348"/>
        <end position="371"/>
    </location>
</feature>
<dbReference type="InterPro" id="IPR036259">
    <property type="entry name" value="MFS_trans_sf"/>
</dbReference>
<dbReference type="PANTHER" id="PTHR23506:SF26">
    <property type="entry name" value="MFS-TYPE TRANSPORTER SLC18B1"/>
    <property type="match status" value="1"/>
</dbReference>
<dbReference type="PROSITE" id="PS50850">
    <property type="entry name" value="MFS"/>
    <property type="match status" value="1"/>
</dbReference>
<feature type="transmembrane region" description="Helical" evidence="6">
    <location>
        <begin position="276"/>
        <end position="295"/>
    </location>
</feature>
<evidence type="ECO:0000256" key="4">
    <source>
        <dbReference type="ARBA" id="ARBA00022989"/>
    </source>
</evidence>
<feature type="transmembrane region" description="Helical" evidence="6">
    <location>
        <begin position="79"/>
        <end position="96"/>
    </location>
</feature>
<feature type="domain" description="Major facilitator superfamily (MFS) profile" evidence="7">
    <location>
        <begin position="43"/>
        <end position="548"/>
    </location>
</feature>
<feature type="transmembrane region" description="Helical" evidence="6">
    <location>
        <begin position="452"/>
        <end position="473"/>
    </location>
</feature>
<feature type="transmembrane region" description="Helical" evidence="6">
    <location>
        <begin position="525"/>
        <end position="543"/>
    </location>
</feature>
<comment type="subcellular location">
    <subcellularLocation>
        <location evidence="1">Membrane</location>
        <topology evidence="1">Multi-pass membrane protein</topology>
    </subcellularLocation>
</comment>
<evidence type="ECO:0000256" key="1">
    <source>
        <dbReference type="ARBA" id="ARBA00004141"/>
    </source>
</evidence>
<evidence type="ECO:0000313" key="8">
    <source>
        <dbReference type="EMBL" id="KRZ11729.1"/>
    </source>
</evidence>